<dbReference type="OrthoDB" id="2553465at2"/>
<dbReference type="AlphaFoldDB" id="A0A3M8AQQ0"/>
<sequence length="366" mass="42140">MKALIDSTKIDVGVVLKKQKIGRIPWTTIEKRPQKNITYYELFDKNDASIPRITYAVKTDTGKTWLKVEVSMARFLYGSNVHEVRPADIKPFFNKLRRFLADSLGLRLSEIPLIEQCEVEKLHLCKNFKVGVWLRDYLRVLSGISVPGYKLNPYHAAGCRRQEGVVWKRGKSVIKCYDKQEEIKQNKSYRNKEQLLKQADGVLRFEVELSPYEMRKQSPRRLAGELFDPSFITQVLQQKLSDLGVDKPLKTSALDSMINRINQQNWSTRTKNSLIAFLTLLRHEGEGYCKATYSRSAYHSNYNKLKSLFKTEKIVFSDIDLPPLKLGKLNRKKKGLSPSTIETDGTAKTKKQPNTSIPPDPETKQR</sequence>
<evidence type="ECO:0000256" key="1">
    <source>
        <dbReference type="SAM" id="MobiDB-lite"/>
    </source>
</evidence>
<organism evidence="3 4">
    <name type="scientific">Brevibacillus gelatini</name>
    <dbReference type="NCBI Taxonomy" id="1655277"/>
    <lineage>
        <taxon>Bacteria</taxon>
        <taxon>Bacillati</taxon>
        <taxon>Bacillota</taxon>
        <taxon>Bacilli</taxon>
        <taxon>Bacillales</taxon>
        <taxon>Paenibacillaceae</taxon>
        <taxon>Brevibacillus</taxon>
    </lineage>
</organism>
<reference evidence="3 4" key="1">
    <citation type="submission" date="2018-10" db="EMBL/GenBank/DDBJ databases">
        <title>Phylogenomics of Brevibacillus.</title>
        <authorList>
            <person name="Dunlap C."/>
        </authorList>
    </citation>
    <scope>NUCLEOTIDE SEQUENCE [LARGE SCALE GENOMIC DNA]</scope>
    <source>
        <strain evidence="3 4">DSM 100115</strain>
    </source>
</reference>
<evidence type="ECO:0000313" key="4">
    <source>
        <dbReference type="Proteomes" id="UP000268829"/>
    </source>
</evidence>
<gene>
    <name evidence="3" type="ORF">EDM57_19715</name>
</gene>
<dbReference type="EMBL" id="RHHS01000048">
    <property type="protein sequence ID" value="RNB53524.1"/>
    <property type="molecule type" value="Genomic_DNA"/>
</dbReference>
<name>A0A3M8AQQ0_9BACL</name>
<keyword evidence="4" id="KW-1185">Reference proteome</keyword>
<feature type="region of interest" description="Disordered" evidence="1">
    <location>
        <begin position="329"/>
        <end position="366"/>
    </location>
</feature>
<evidence type="ECO:0000313" key="3">
    <source>
        <dbReference type="EMBL" id="RNB53524.1"/>
    </source>
</evidence>
<proteinExistence type="predicted"/>
<accession>A0A3M8AQQ0</accession>
<dbReference type="GO" id="GO:0006260">
    <property type="term" value="P:DNA replication"/>
    <property type="evidence" value="ECO:0007669"/>
    <property type="project" value="InterPro"/>
</dbReference>
<protein>
    <recommendedName>
        <fullName evidence="2">Replication-associated protein G2P N-terminal domain-containing protein</fullName>
    </recommendedName>
</protein>
<dbReference type="Proteomes" id="UP000268829">
    <property type="component" value="Unassembled WGS sequence"/>
</dbReference>
<dbReference type="InterPro" id="IPR022686">
    <property type="entry name" value="G2P_N"/>
</dbReference>
<dbReference type="RefSeq" id="WP_122906403.1">
    <property type="nucleotide sequence ID" value="NZ_RHHS01000048.1"/>
</dbReference>
<dbReference type="Pfam" id="PF05144">
    <property type="entry name" value="Phage_CRI"/>
    <property type="match status" value="1"/>
</dbReference>
<comment type="caution">
    <text evidence="3">The sequence shown here is derived from an EMBL/GenBank/DDBJ whole genome shotgun (WGS) entry which is preliminary data.</text>
</comment>
<feature type="domain" description="Replication-associated protein G2P N-terminal" evidence="2">
    <location>
        <begin position="34"/>
        <end position="215"/>
    </location>
</feature>
<evidence type="ECO:0000259" key="2">
    <source>
        <dbReference type="Pfam" id="PF05144"/>
    </source>
</evidence>